<dbReference type="InterPro" id="IPR021109">
    <property type="entry name" value="Peptidase_aspartic_dom_sf"/>
</dbReference>
<feature type="compositionally biased region" description="Polar residues" evidence="1">
    <location>
        <begin position="103"/>
        <end position="112"/>
    </location>
</feature>
<sequence>MMQQFLLGQENGQIEEARQFAELTQKLNSYSNDLNNKLESLTSKVKYMESNIASTSAPKPNQLHGPATQNTREFTAKAIHFYEEVVTEDSEVQDGEDLSLIEAQSNGSSKQTEAIKALDQKDEERGPPLGKYAQHPFLKDMLLELSKQKAQDQDMKDLKEIGKAIIPAHLEDPGSFNLPCSISYMHFNKCLCDLGASVSLMPYSVAEKLGYGDFKASNFYISLKDGSKRDVVGVIENFPVKIGKARIPTDFVIMSMDHEPEDPLILGRPFLATARAVIDVKMGTIKLHLTKDFTMKFDINNSTHQPTFEEEHFVVEKKTSCEAFEDEEDPMIISSAQAKTVEKLKGSAI</sequence>
<dbReference type="PANTHER" id="PTHR33067">
    <property type="entry name" value="RNA-DIRECTED DNA POLYMERASE-RELATED"/>
    <property type="match status" value="1"/>
</dbReference>
<dbReference type="Gene3D" id="2.40.70.10">
    <property type="entry name" value="Acid Proteases"/>
    <property type="match status" value="1"/>
</dbReference>
<dbReference type="RefSeq" id="XP_010431233.1">
    <property type="nucleotide sequence ID" value="XM_010432931.1"/>
</dbReference>
<keyword evidence="2" id="KW-1185">Reference proteome</keyword>
<organism evidence="2 3">
    <name type="scientific">Camelina sativa</name>
    <name type="common">False flax</name>
    <name type="synonym">Myagrum sativum</name>
    <dbReference type="NCBI Taxonomy" id="90675"/>
    <lineage>
        <taxon>Eukaryota</taxon>
        <taxon>Viridiplantae</taxon>
        <taxon>Streptophyta</taxon>
        <taxon>Embryophyta</taxon>
        <taxon>Tracheophyta</taxon>
        <taxon>Spermatophyta</taxon>
        <taxon>Magnoliopsida</taxon>
        <taxon>eudicotyledons</taxon>
        <taxon>Gunneridae</taxon>
        <taxon>Pentapetalae</taxon>
        <taxon>rosids</taxon>
        <taxon>malvids</taxon>
        <taxon>Brassicales</taxon>
        <taxon>Brassicaceae</taxon>
        <taxon>Camelineae</taxon>
        <taxon>Camelina</taxon>
    </lineage>
</organism>
<name>A0ABM0TTP5_CAMSA</name>
<reference evidence="2" key="1">
    <citation type="journal article" date="2014" name="Nat. Commun.">
        <title>The emerging biofuel crop Camelina sativa retains a highly undifferentiated hexaploid genome structure.</title>
        <authorList>
            <person name="Kagale S."/>
            <person name="Koh C."/>
            <person name="Nixon J."/>
            <person name="Bollina V."/>
            <person name="Clarke W.E."/>
            <person name="Tuteja R."/>
            <person name="Spillane C."/>
            <person name="Robinson S.J."/>
            <person name="Links M.G."/>
            <person name="Clarke C."/>
            <person name="Higgins E.E."/>
            <person name="Huebert T."/>
            <person name="Sharpe A.G."/>
            <person name="Parkin I.A."/>
        </authorList>
    </citation>
    <scope>NUCLEOTIDE SEQUENCE [LARGE SCALE GENOMIC DNA]</scope>
    <source>
        <strain evidence="2">cv. DH55</strain>
    </source>
</reference>
<reference evidence="3" key="2">
    <citation type="submission" date="2025-08" db="UniProtKB">
        <authorList>
            <consortium name="RefSeq"/>
        </authorList>
    </citation>
    <scope>IDENTIFICATION</scope>
    <source>
        <tissue evidence="3">Leaf</tissue>
    </source>
</reference>
<dbReference type="CDD" id="cd00303">
    <property type="entry name" value="retropepsin_like"/>
    <property type="match status" value="1"/>
</dbReference>
<accession>A0ABM0TTP5</accession>
<feature type="compositionally biased region" description="Basic and acidic residues" evidence="1">
    <location>
        <begin position="116"/>
        <end position="126"/>
    </location>
</feature>
<dbReference type="GeneID" id="104715536"/>
<evidence type="ECO:0000313" key="2">
    <source>
        <dbReference type="Proteomes" id="UP000694864"/>
    </source>
</evidence>
<protein>
    <submittedName>
        <fullName evidence="3">Uncharacterized protein LOC104715536</fullName>
    </submittedName>
</protein>
<dbReference type="PANTHER" id="PTHR33067:SF9">
    <property type="entry name" value="RNA-DIRECTED DNA POLYMERASE"/>
    <property type="match status" value="1"/>
</dbReference>
<evidence type="ECO:0000256" key="1">
    <source>
        <dbReference type="SAM" id="MobiDB-lite"/>
    </source>
</evidence>
<feature type="region of interest" description="Disordered" evidence="1">
    <location>
        <begin position="103"/>
        <end position="131"/>
    </location>
</feature>
<gene>
    <name evidence="3" type="primary">LOC104715536</name>
</gene>
<evidence type="ECO:0000313" key="3">
    <source>
        <dbReference type="RefSeq" id="XP_010431233.1"/>
    </source>
</evidence>
<dbReference type="Proteomes" id="UP000694864">
    <property type="component" value="Chromosome 9"/>
</dbReference>
<proteinExistence type="predicted"/>